<dbReference type="Proteomes" id="UP000182573">
    <property type="component" value="Unassembled WGS sequence"/>
</dbReference>
<evidence type="ECO:0000313" key="2">
    <source>
        <dbReference type="Proteomes" id="UP000182573"/>
    </source>
</evidence>
<accession>A0A1H2TLV6</accession>
<gene>
    <name evidence="1" type="ORF">SAMN05443574_103249</name>
</gene>
<evidence type="ECO:0000313" key="1">
    <source>
        <dbReference type="EMBL" id="SDW44244.1"/>
    </source>
</evidence>
<protein>
    <submittedName>
        <fullName evidence="1">Uncharacterized protein</fullName>
    </submittedName>
</protein>
<proteinExistence type="predicted"/>
<dbReference type="EMBL" id="FNOF01000003">
    <property type="protein sequence ID" value="SDW44244.1"/>
    <property type="molecule type" value="Genomic_DNA"/>
</dbReference>
<sequence length="338" mass="38658">MTERTEYLEYLHTYWAQQKAVGMIAEARFLNRLEATDIEPISEVMLFQPKPENDEFQPWENIYTFILDAAEEDTLSTAQVEATKLMESAGTTVIFPSVVESDQSGLSSFRGGSGDTPPEHELEWEWRSYNFDSGELEQVDIEDETEAWRTRGRSTEDDGDYIDEFTEAVSDFSDDVLKEMFYKEHFFSHHLKNVYSFTGTYFDVDGLLVSGSEIVPYEIKEKTAYQDATELFGLDVSRLIVMLRVALTKGLDPIYIVREVEEADELHVFNREFVDWHSIQLSDVVRASAWQIQGGGPGMTGGRTQTLMIPKSEFKSVDFGEIDLTDYSDFVGNFQSQI</sequence>
<name>A0A1H2TLV6_HALVA</name>
<dbReference type="RefSeq" id="WP_004515116.1">
    <property type="nucleotide sequence ID" value="NZ_FNOF01000003.1"/>
</dbReference>
<dbReference type="STRING" id="28442.SAMN05443574_103249"/>
<reference evidence="1 2" key="1">
    <citation type="submission" date="2016-10" db="EMBL/GenBank/DDBJ databases">
        <authorList>
            <person name="de Groot N.N."/>
        </authorList>
    </citation>
    <scope>NUCLEOTIDE SEQUENCE [LARGE SCALE GENOMIC DNA]</scope>
    <source>
        <strain evidence="1 2">DSM 3756</strain>
    </source>
</reference>
<dbReference type="AlphaFoldDB" id="A0A1H2TLV6"/>
<organism evidence="1 2">
    <name type="scientific">Haloarcula vallismortis</name>
    <name type="common">Halobacterium vallismortis</name>
    <dbReference type="NCBI Taxonomy" id="28442"/>
    <lineage>
        <taxon>Archaea</taxon>
        <taxon>Methanobacteriati</taxon>
        <taxon>Methanobacteriota</taxon>
        <taxon>Stenosarchaea group</taxon>
        <taxon>Halobacteria</taxon>
        <taxon>Halobacteriales</taxon>
        <taxon>Haloarculaceae</taxon>
        <taxon>Haloarcula</taxon>
    </lineage>
</organism>